<feature type="compositionally biased region" description="Basic residues" evidence="15">
    <location>
        <begin position="1"/>
        <end position="18"/>
    </location>
</feature>
<evidence type="ECO:0000256" key="1">
    <source>
        <dbReference type="ARBA" id="ARBA00004123"/>
    </source>
</evidence>
<dbReference type="Proteomes" id="UP001187315">
    <property type="component" value="Unassembled WGS sequence"/>
</dbReference>
<feature type="compositionally biased region" description="Polar residues" evidence="15">
    <location>
        <begin position="352"/>
        <end position="363"/>
    </location>
</feature>
<feature type="compositionally biased region" description="Polar residues" evidence="15">
    <location>
        <begin position="450"/>
        <end position="483"/>
    </location>
</feature>
<evidence type="ECO:0000256" key="3">
    <source>
        <dbReference type="ARBA" id="ARBA00021660"/>
    </source>
</evidence>
<proteinExistence type="inferred from homology"/>
<dbReference type="GO" id="GO:0070531">
    <property type="term" value="C:BRCA1-A complex"/>
    <property type="evidence" value="ECO:0007669"/>
    <property type="project" value="InterPro"/>
</dbReference>
<keyword evidence="5" id="KW-0677">Repeat</keyword>
<dbReference type="InterPro" id="IPR006642">
    <property type="entry name" value="Rad18_UBZ4"/>
</dbReference>
<evidence type="ECO:0000256" key="9">
    <source>
        <dbReference type="ARBA" id="ARBA00022853"/>
    </source>
</evidence>
<dbReference type="PROSITE" id="PS51908">
    <property type="entry name" value="ZF_UBZ4"/>
    <property type="match status" value="1"/>
</dbReference>
<feature type="compositionally biased region" description="Acidic residues" evidence="15">
    <location>
        <begin position="577"/>
        <end position="601"/>
    </location>
</feature>
<comment type="similarity">
    <text evidence="2">Belongs to the RAP80 family.</text>
</comment>
<evidence type="ECO:0000256" key="5">
    <source>
        <dbReference type="ARBA" id="ARBA00022737"/>
    </source>
</evidence>
<comment type="caution">
    <text evidence="17">The sequence shown here is derived from an EMBL/GenBank/DDBJ whole genome shotgun (WGS) entry which is preliminary data.</text>
</comment>
<keyword evidence="10 14" id="KW-0234">DNA repair</keyword>
<feature type="compositionally biased region" description="Basic and acidic residues" evidence="15">
    <location>
        <begin position="61"/>
        <end position="73"/>
    </location>
</feature>
<sequence length="950" mass="105718">MPRRKRSTVQSERRRKVCRRENNNDQEEEEEEEDNTLVISDSDSGEEEEDRAKKVSPRAARRLEREKKAHVQDMTEEEMLDLALRLSKQEANCATQREQVEDDDMRKAMAESLQFGCSQASETSFRRVRSVPKPHQARDAVSAHVRCKLSFSSKDKEAGVSKDDVPNAQASALKSSEEDGALLPMPDLSQRTLSQPSPPSPTLPSVPPAASLESCSSRLAKQEFNAHRPEDASSQSDAPLEVSPVFLRHCTVKLNQNVLSSSRSSRISAHTTNSALGSTSLNTKSQSSPPPPKSPVFPKTDLKRCTQLTQGKFSDSHSSRSDGVRKPEDAFQESPSHKSRDSLKRLSRGRKAQSSSHVSASEVDNQEAGKGKEQAKEESSQGTGLRTVSDRAPTLDTSSPADGCPTDGLISHMVLLLSDDDDEDDDDKIIYQSPVFPQGRASCADKPKLSPTQLCSSSPSAITTPDSNHTKSSSQLQSEQPNVSRKSSDSRLSSAAEGKDIGVVSYFWGIPFCPKGQSPDDYTRVILTQLEVYEKSLKEAQRRLLHKADWGLPVFPCPVERPHGRRLKRHRAPRLLDEDEEEEEEEEEEENEDVQGCDEEEKEKKKKVERKKQEDSQSCSEEGAQNGQHETYVVVSSPGSQEELEQKSPLLLGQKESTNPAKPSSCRKLIPQDLSEDTQIQSEPDELGEEVQDGSFDMESAMCPETQMTPELMVTSPAQPNADGMEVDEVTDPPPEADLGERMEQERPGEEQSWMESAPSQVECPMCTRLFPLSKIEVHAAYCNGAVEDQVQEQQDNLSQASARRKITRRTTEDDVTFEKSEQREKCFLCKKFFTSKEYRHHVDQCLEQKALGAKQGNGLLSALNRTETVHLDDSRAGPSNTTARNSRLADTSVTPGDSSDSQASGYYVSSSPFKSFTPISEITDCLINFRQQYSDRTSQRLGRKRKFKR</sequence>
<evidence type="ECO:0000256" key="15">
    <source>
        <dbReference type="SAM" id="MobiDB-lite"/>
    </source>
</evidence>
<name>A0AA88LYT1_TACVA</name>
<keyword evidence="6 14" id="KW-0227">DNA damage</keyword>
<organism evidence="17 18">
    <name type="scientific">Tachysurus vachellii</name>
    <name type="common">Darkbarbel catfish</name>
    <name type="synonym">Pelteobagrus vachellii</name>
    <dbReference type="NCBI Taxonomy" id="175792"/>
    <lineage>
        <taxon>Eukaryota</taxon>
        <taxon>Metazoa</taxon>
        <taxon>Chordata</taxon>
        <taxon>Craniata</taxon>
        <taxon>Vertebrata</taxon>
        <taxon>Euteleostomi</taxon>
        <taxon>Actinopterygii</taxon>
        <taxon>Neopterygii</taxon>
        <taxon>Teleostei</taxon>
        <taxon>Ostariophysi</taxon>
        <taxon>Siluriformes</taxon>
        <taxon>Bagridae</taxon>
        <taxon>Tachysurus</taxon>
    </lineage>
</organism>
<dbReference type="CDD" id="cd20912">
    <property type="entry name" value="AIR_RAP80-like"/>
    <property type="match status" value="1"/>
</dbReference>
<dbReference type="InterPro" id="IPR003903">
    <property type="entry name" value="UIM_dom"/>
</dbReference>
<evidence type="ECO:0000256" key="4">
    <source>
        <dbReference type="ARBA" id="ARBA00022723"/>
    </source>
</evidence>
<keyword evidence="4" id="KW-0479">Metal-binding</keyword>
<feature type="domain" description="UBZ4-type" evidence="16">
    <location>
        <begin position="761"/>
        <end position="788"/>
    </location>
</feature>
<evidence type="ECO:0000256" key="10">
    <source>
        <dbReference type="ARBA" id="ARBA00023204"/>
    </source>
</evidence>
<dbReference type="GO" id="GO:0006325">
    <property type="term" value="P:chromatin organization"/>
    <property type="evidence" value="ECO:0007669"/>
    <property type="project" value="UniProtKB-KW"/>
</dbReference>
<comment type="subcellular location">
    <subcellularLocation>
        <location evidence="1">Nucleus</location>
    </subcellularLocation>
</comment>
<evidence type="ECO:0000256" key="8">
    <source>
        <dbReference type="ARBA" id="ARBA00022833"/>
    </source>
</evidence>
<evidence type="ECO:0000256" key="6">
    <source>
        <dbReference type="ARBA" id="ARBA00022763"/>
    </source>
</evidence>
<dbReference type="GO" id="GO:0045739">
    <property type="term" value="P:positive regulation of DNA repair"/>
    <property type="evidence" value="ECO:0007669"/>
    <property type="project" value="TreeGrafter"/>
</dbReference>
<evidence type="ECO:0000313" key="18">
    <source>
        <dbReference type="Proteomes" id="UP001187315"/>
    </source>
</evidence>
<evidence type="ECO:0000259" key="16">
    <source>
        <dbReference type="PROSITE" id="PS51908"/>
    </source>
</evidence>
<protein>
    <recommendedName>
        <fullName evidence="3">BRCA1-A complex subunit RAP80</fullName>
    </recommendedName>
    <alternativeName>
        <fullName evidence="13">Receptor-associated protein 80</fullName>
    </alternativeName>
    <alternativeName>
        <fullName evidence="12">Ubiquitin interaction motif-containing protein 1</fullName>
    </alternativeName>
</protein>
<feature type="compositionally biased region" description="Pro residues" evidence="15">
    <location>
        <begin position="196"/>
        <end position="207"/>
    </location>
</feature>
<dbReference type="EMBL" id="JAVHJS010000019">
    <property type="protein sequence ID" value="KAK2826971.1"/>
    <property type="molecule type" value="Genomic_DNA"/>
</dbReference>
<dbReference type="AlphaFoldDB" id="A0AA88LYT1"/>
<feature type="compositionally biased region" description="Polar residues" evidence="15">
    <location>
        <begin position="878"/>
        <end position="906"/>
    </location>
</feature>
<feature type="region of interest" description="Disordered" evidence="15">
    <location>
        <begin position="1"/>
        <end position="75"/>
    </location>
</feature>
<feature type="region of interest" description="Disordered" evidence="15">
    <location>
        <begin position="440"/>
        <end position="495"/>
    </location>
</feature>
<feature type="compositionally biased region" description="Basic residues" evidence="15">
    <location>
        <begin position="563"/>
        <end position="573"/>
    </location>
</feature>
<feature type="compositionally biased region" description="Basic and acidic residues" evidence="15">
    <location>
        <begin position="153"/>
        <end position="165"/>
    </location>
</feature>
<feature type="compositionally biased region" description="Basic and acidic residues" evidence="15">
    <location>
        <begin position="220"/>
        <end position="231"/>
    </location>
</feature>
<evidence type="ECO:0000256" key="13">
    <source>
        <dbReference type="ARBA" id="ARBA00031558"/>
    </source>
</evidence>
<evidence type="ECO:0000313" key="17">
    <source>
        <dbReference type="EMBL" id="KAK2826971.1"/>
    </source>
</evidence>
<keyword evidence="9" id="KW-0156">Chromatin regulator</keyword>
<evidence type="ECO:0000256" key="11">
    <source>
        <dbReference type="ARBA" id="ARBA00023242"/>
    </source>
</evidence>
<keyword evidence="18" id="KW-1185">Reference proteome</keyword>
<dbReference type="Gene3D" id="6.10.250.1800">
    <property type="match status" value="1"/>
</dbReference>
<dbReference type="PANTHER" id="PTHR15932:SF2">
    <property type="entry name" value="BRCA1-A COMPLEX SUBUNIT RAP80"/>
    <property type="match status" value="1"/>
</dbReference>
<reference evidence="17" key="1">
    <citation type="submission" date="2023-08" db="EMBL/GenBank/DDBJ databases">
        <title>Pelteobagrus vachellii genome.</title>
        <authorList>
            <person name="Liu H."/>
        </authorList>
    </citation>
    <scope>NUCLEOTIDE SEQUENCE</scope>
    <source>
        <strain evidence="17">PRFRI_2022a</strain>
        <tissue evidence="17">Muscle</tissue>
    </source>
</reference>
<feature type="compositionally biased region" description="Polar residues" evidence="15">
    <location>
        <begin position="616"/>
        <end position="629"/>
    </location>
</feature>
<feature type="compositionally biased region" description="Acidic residues" evidence="15">
    <location>
        <begin position="24"/>
        <end position="35"/>
    </location>
</feature>
<evidence type="ECO:0000256" key="2">
    <source>
        <dbReference type="ARBA" id="ARBA00006465"/>
    </source>
</evidence>
<feature type="compositionally biased region" description="Basic and acidic residues" evidence="15">
    <location>
        <begin position="739"/>
        <end position="750"/>
    </location>
</feature>
<evidence type="ECO:0000256" key="7">
    <source>
        <dbReference type="ARBA" id="ARBA00022771"/>
    </source>
</evidence>
<dbReference type="PROSITE" id="PS50330">
    <property type="entry name" value="UIM"/>
    <property type="match status" value="1"/>
</dbReference>
<keyword evidence="7 14" id="KW-0863">Zinc-finger</keyword>
<keyword evidence="11" id="KW-0539">Nucleus</keyword>
<dbReference type="GO" id="GO:0003677">
    <property type="term" value="F:DNA binding"/>
    <property type="evidence" value="ECO:0007669"/>
    <property type="project" value="InterPro"/>
</dbReference>
<feature type="region of interest" description="Disordered" evidence="15">
    <location>
        <begin position="715"/>
        <end position="750"/>
    </location>
</feature>
<accession>A0AA88LYT1</accession>
<feature type="region of interest" description="Disordered" evidence="15">
    <location>
        <begin position="555"/>
        <end position="691"/>
    </location>
</feature>
<gene>
    <name evidence="17" type="ORF">Q7C36_017897</name>
</gene>
<dbReference type="GO" id="GO:0042393">
    <property type="term" value="F:histone binding"/>
    <property type="evidence" value="ECO:0007669"/>
    <property type="project" value="TreeGrafter"/>
</dbReference>
<evidence type="ECO:0000256" key="12">
    <source>
        <dbReference type="ARBA" id="ARBA00029973"/>
    </source>
</evidence>
<keyword evidence="8" id="KW-0862">Zinc</keyword>
<feature type="region of interest" description="Disordered" evidence="15">
    <location>
        <begin position="259"/>
        <end position="407"/>
    </location>
</feature>
<dbReference type="PANTHER" id="PTHR15932">
    <property type="entry name" value="UBIQUITIN INTERACTION MOTIF-CONTAINING PROTEIN 1"/>
    <property type="match status" value="1"/>
</dbReference>
<feature type="compositionally biased region" description="Basic and acidic residues" evidence="15">
    <location>
        <begin position="367"/>
        <end position="379"/>
    </location>
</feature>
<dbReference type="GO" id="GO:0006302">
    <property type="term" value="P:double-strand break repair"/>
    <property type="evidence" value="ECO:0007669"/>
    <property type="project" value="InterPro"/>
</dbReference>
<dbReference type="GO" id="GO:0008270">
    <property type="term" value="F:zinc ion binding"/>
    <property type="evidence" value="ECO:0007669"/>
    <property type="project" value="UniProtKB-KW"/>
</dbReference>
<feature type="compositionally biased region" description="Polar residues" evidence="15">
    <location>
        <begin position="269"/>
        <end position="283"/>
    </location>
</feature>
<evidence type="ECO:0000256" key="14">
    <source>
        <dbReference type="PROSITE-ProRule" id="PRU01256"/>
    </source>
</evidence>
<dbReference type="InterPro" id="IPR038868">
    <property type="entry name" value="RAP80"/>
</dbReference>
<dbReference type="InterPro" id="IPR040714">
    <property type="entry name" value="RAP80_UIM"/>
</dbReference>
<dbReference type="Pfam" id="PF18282">
    <property type="entry name" value="RAP80_UIM"/>
    <property type="match status" value="1"/>
</dbReference>
<feature type="region of interest" description="Disordered" evidence="15">
    <location>
        <begin position="117"/>
        <end position="238"/>
    </location>
</feature>
<dbReference type="GO" id="GO:0070530">
    <property type="term" value="F:K63-linked polyubiquitin modification-dependent protein binding"/>
    <property type="evidence" value="ECO:0007669"/>
    <property type="project" value="InterPro"/>
</dbReference>
<feature type="region of interest" description="Disordered" evidence="15">
    <location>
        <begin position="870"/>
        <end position="906"/>
    </location>
</feature>
<feature type="compositionally biased region" description="Basic and acidic residues" evidence="15">
    <location>
        <begin position="314"/>
        <end position="344"/>
    </location>
</feature>